<evidence type="ECO:0000256" key="9">
    <source>
        <dbReference type="ARBA" id="ARBA00022886"/>
    </source>
</evidence>
<dbReference type="SUPFAM" id="SSF51294">
    <property type="entry name" value="Hedgehog/intein (Hint) domain"/>
    <property type="match status" value="1"/>
</dbReference>
<feature type="domain" description="DOD-type homing endonuclease" evidence="15">
    <location>
        <begin position="249"/>
        <end position="413"/>
    </location>
</feature>
<dbReference type="PROSITE" id="PS50818">
    <property type="entry name" value="INTEIN_C_TER"/>
    <property type="match status" value="1"/>
</dbReference>
<keyword evidence="4" id="KW-0547">Nucleotide-binding</keyword>
<dbReference type="PANTHER" id="PTHR11118">
    <property type="entry name" value="RNA-SPLICING LIGASE RTCB HOMOLOG"/>
    <property type="match status" value="1"/>
</dbReference>
<evidence type="ECO:0000313" key="17">
    <source>
        <dbReference type="Proteomes" id="UP000831120"/>
    </source>
</evidence>
<evidence type="ECO:0000259" key="15">
    <source>
        <dbReference type="PROSITE" id="PS50819"/>
    </source>
</evidence>
<dbReference type="InterPro" id="IPR003586">
    <property type="entry name" value="Hint_dom_C"/>
</dbReference>
<dbReference type="SUPFAM" id="SSF103365">
    <property type="entry name" value="Hypothetical protein PH1602"/>
    <property type="match status" value="2"/>
</dbReference>
<sequence length="958" mass="106454">MRFEKIAPYTYRIPRQGKMRVDAIFFASEEILRDLETENYASLQQLMNVATLPGIVEPALAMPDIHWGYGFPIGGVAAFDPEVGGVVSPGGVGFDINCLPPGTRVLAHDRYTRPIEELAQERDPLLVAWRLGERPEAARALFLLSREGEELVRLRTEGGFVLEATPDHPVYTPAGMRPMGELRPGDQVAVHPFRGLPYEQPPSLTLVGEETAEAWAKELGFPRAPLELRARGLLPLGADHPHLPALLRLMGYALGDGTLYRSGGKAYLVLYGEREGLLEAKADLERLGFRAGGPYLRRRHHSFRGRAFSAEEASLKISSRALFLLLRALGLPEGARAKQGFRLPPWLFALPPWLKANFLAGLFGAELSAPRAVSGHGYNLMPPVLSQSKRRSALEEGRAFMQDLARLLASVGLEVQDLREEADWEEPEDPSHRFKLILRSTPENLARLYEEVGYAYAPTKARLALMAALYLRKKKAHLAEREALAKRAWALREAGYSVTAIAQGLGVSHRFVERTLYEERRSFRPQGFPTFPEFVVASAGMLFDQVVAVERVPYGGRVYDLSMAHPDHNFVAEGFVVSNCGVRLLVSHLTLQDLLPRQRELADALYRLVPSGVGSERRDVRFSKRELKEILKEGAGWLVKRGFGYPEDVRFIESEGRLPWANPDKVSERAFERGAPQIGTLGSGNHFLEVQYVDEVYEEEAAEAFGLFPGQITVLIHTGSRGLGHQVCQDYVERFLKVAPRYGIELVDKQLAAAPIRSPEGEDYLQAMAAAANFAFANRQLIAHFVREAFEAVGYAPRDHGLRVLYDLAHNNAKFEEHRGRRVLVHRKGATRAFGPGHPEIPPEYRKVGQPVLVPGDMGRYSYVLAGTARAMEVSFGSSCHGAGRKMSRHQAKRVARERNLVKELAERGILVRAATRATVDEEMPEAYKDVSLVVEAVEGAGIGKKVARLRPLIVVKG</sequence>
<dbReference type="Proteomes" id="UP000831120">
    <property type="component" value="Chromosome"/>
</dbReference>
<evidence type="ECO:0000256" key="12">
    <source>
        <dbReference type="ARBA" id="ARBA00023211"/>
    </source>
</evidence>
<dbReference type="InterPro" id="IPR006142">
    <property type="entry name" value="INTEIN"/>
</dbReference>
<evidence type="ECO:0000256" key="5">
    <source>
        <dbReference type="ARBA" id="ARBA00022759"/>
    </source>
</evidence>
<evidence type="ECO:0000256" key="7">
    <source>
        <dbReference type="ARBA" id="ARBA00022801"/>
    </source>
</evidence>
<proteinExistence type="inferred from homology"/>
<keyword evidence="12 14" id="KW-0464">Manganese</keyword>
<dbReference type="SMART" id="SM00306">
    <property type="entry name" value="HintN"/>
    <property type="match status" value="1"/>
</dbReference>
<dbReference type="InterPro" id="IPR036025">
    <property type="entry name" value="RtcB-like_sf"/>
</dbReference>
<keyword evidence="1 14" id="KW-0436">Ligase</keyword>
<dbReference type="PROSITE" id="PS50817">
    <property type="entry name" value="INTEIN_N_TER"/>
    <property type="match status" value="1"/>
</dbReference>
<dbReference type="EC" id="6.5.1.-" evidence="14"/>
<comment type="cofactor">
    <cofactor evidence="14">
        <name>Mn(2+)</name>
        <dbReference type="ChEBI" id="CHEBI:29035"/>
    </cofactor>
    <text evidence="14">Binds 2 manganese ions per subunit.</text>
</comment>
<keyword evidence="7" id="KW-0378">Hydrolase</keyword>
<dbReference type="Gene3D" id="3.10.28.10">
    <property type="entry name" value="Homing endonucleases"/>
    <property type="match status" value="1"/>
</dbReference>
<keyword evidence="6" id="KW-0692">RNA repair</keyword>
<dbReference type="InterPro" id="IPR006141">
    <property type="entry name" value="Intein_N"/>
</dbReference>
<keyword evidence="10" id="KW-0651">Protein splicing</keyword>
<dbReference type="NCBIfam" id="TIGR01443">
    <property type="entry name" value="intein_Cterm"/>
    <property type="match status" value="1"/>
</dbReference>
<dbReference type="SMART" id="SM00305">
    <property type="entry name" value="HintC"/>
    <property type="match status" value="1"/>
</dbReference>
<dbReference type="EMBL" id="AP025593">
    <property type="protein sequence ID" value="BDG15400.1"/>
    <property type="molecule type" value="Genomic_DNA"/>
</dbReference>
<evidence type="ECO:0000256" key="11">
    <source>
        <dbReference type="ARBA" id="ARBA00023134"/>
    </source>
</evidence>
<protein>
    <recommendedName>
        <fullName evidence="14">tRNA-splicing ligase RtcB</fullName>
        <ecNumber evidence="14">6.5.1.-</ecNumber>
    </recommendedName>
</protein>
<dbReference type="PANTHER" id="PTHR11118:SF1">
    <property type="entry name" value="RNA-SPLICING LIGASE RTCB HOMOLOG"/>
    <property type="match status" value="1"/>
</dbReference>
<keyword evidence="17" id="KW-1185">Reference proteome</keyword>
<reference evidence="16 17" key="1">
    <citation type="journal article" date="2022" name="Microbiol. Resour. Announc.">
        <title>Complete Genome Sequences of Thermus Strains Isolated from Senami Hot Spring in Japan.</title>
        <authorList>
            <person name="Miyazaki K."/>
        </authorList>
    </citation>
    <scope>NUCLEOTIDE SEQUENCE [LARGE SCALE GENOMIC DNA]</scope>
    <source>
        <strain evidence="16 17">SNM4-1</strain>
    </source>
</reference>
<comment type="similarity">
    <text evidence="14">Belongs to the RtcB family.</text>
</comment>
<dbReference type="Gene3D" id="3.90.1860.10">
    <property type="entry name" value="tRNA-splicing ligase RtcB"/>
    <property type="match status" value="2"/>
</dbReference>
<evidence type="ECO:0000256" key="8">
    <source>
        <dbReference type="ARBA" id="ARBA00022813"/>
    </source>
</evidence>
<evidence type="ECO:0000256" key="1">
    <source>
        <dbReference type="ARBA" id="ARBA00022598"/>
    </source>
</evidence>
<dbReference type="PRINTS" id="PR00379">
    <property type="entry name" value="INTEIN"/>
</dbReference>
<evidence type="ECO:0000256" key="3">
    <source>
        <dbReference type="ARBA" id="ARBA00022723"/>
    </source>
</evidence>
<dbReference type="Gene3D" id="2.170.16.10">
    <property type="entry name" value="Hedgehog/Intein (Hint) domain"/>
    <property type="match status" value="1"/>
</dbReference>
<evidence type="ECO:0000256" key="6">
    <source>
        <dbReference type="ARBA" id="ARBA00022800"/>
    </source>
</evidence>
<dbReference type="InterPro" id="IPR030934">
    <property type="entry name" value="Intein_C"/>
</dbReference>
<evidence type="ECO:0000256" key="4">
    <source>
        <dbReference type="ARBA" id="ARBA00022741"/>
    </source>
</evidence>
<evidence type="ECO:0000256" key="13">
    <source>
        <dbReference type="ARBA" id="ARBA00047746"/>
    </source>
</evidence>
<accession>A0ABM7XGJ1</accession>
<organism evidence="16 17">
    <name type="scientific">Thermus brockianus</name>
    <dbReference type="NCBI Taxonomy" id="56956"/>
    <lineage>
        <taxon>Bacteria</taxon>
        <taxon>Thermotogati</taxon>
        <taxon>Deinococcota</taxon>
        <taxon>Deinococci</taxon>
        <taxon>Thermales</taxon>
        <taxon>Thermaceae</taxon>
        <taxon>Thermus</taxon>
    </lineage>
</organism>
<name>A0ABM7XGJ1_THEBO</name>
<comment type="catalytic activity">
    <reaction evidence="13">
        <text>a 3'-end 3'-phospho-ribonucleotide-RNA + a 5'-end dephospho-ribonucleoside-RNA + GTP = a ribonucleotidyl-ribonucleotide-RNA + GMP + diphosphate</text>
        <dbReference type="Rhea" id="RHEA:68076"/>
        <dbReference type="Rhea" id="RHEA-COMP:10463"/>
        <dbReference type="Rhea" id="RHEA-COMP:13936"/>
        <dbReference type="Rhea" id="RHEA-COMP:17355"/>
        <dbReference type="ChEBI" id="CHEBI:33019"/>
        <dbReference type="ChEBI" id="CHEBI:37565"/>
        <dbReference type="ChEBI" id="CHEBI:58115"/>
        <dbReference type="ChEBI" id="CHEBI:83062"/>
        <dbReference type="ChEBI" id="CHEBI:138284"/>
        <dbReference type="ChEBI" id="CHEBI:173118"/>
        <dbReference type="EC" id="6.5.1.8"/>
    </reaction>
</comment>
<gene>
    <name evidence="14" type="primary">rtcB</name>
    <name evidence="16" type="ORF">TbrSNM41_01340</name>
</gene>
<keyword evidence="8" id="KW-0068">Autocatalytic cleavage</keyword>
<evidence type="ECO:0000313" key="16">
    <source>
        <dbReference type="EMBL" id="BDG15400.1"/>
    </source>
</evidence>
<dbReference type="InterPro" id="IPR027434">
    <property type="entry name" value="Homing_endonucl"/>
</dbReference>
<dbReference type="PROSITE" id="PS50819">
    <property type="entry name" value="INTEIN_ENDONUCLEASE"/>
    <property type="match status" value="1"/>
</dbReference>
<comment type="subunit">
    <text evidence="14">Monomer.</text>
</comment>
<dbReference type="NCBIfam" id="TIGR01445">
    <property type="entry name" value="intein_Nterm"/>
    <property type="match status" value="1"/>
</dbReference>
<dbReference type="PROSITE" id="PS01288">
    <property type="entry name" value="UPF0027"/>
    <property type="match status" value="1"/>
</dbReference>
<evidence type="ECO:0000256" key="10">
    <source>
        <dbReference type="ARBA" id="ARBA00023000"/>
    </source>
</evidence>
<dbReference type="InterPro" id="IPR004042">
    <property type="entry name" value="Intein_endonuc_central"/>
</dbReference>
<keyword evidence="5" id="KW-0255">Endonuclease</keyword>
<dbReference type="Pfam" id="PF01139">
    <property type="entry name" value="RtcB"/>
    <property type="match status" value="2"/>
</dbReference>
<dbReference type="InterPro" id="IPR003587">
    <property type="entry name" value="Hint_dom_N"/>
</dbReference>
<evidence type="ECO:0000256" key="14">
    <source>
        <dbReference type="RuleBase" id="RU371113"/>
    </source>
</evidence>
<keyword evidence="11" id="KW-0342">GTP-binding</keyword>
<keyword evidence="2" id="KW-0540">Nuclease</keyword>
<evidence type="ECO:0000256" key="2">
    <source>
        <dbReference type="ARBA" id="ARBA00022722"/>
    </source>
</evidence>
<keyword evidence="9" id="KW-0404">Intron homing</keyword>
<dbReference type="CDD" id="cd00081">
    <property type="entry name" value="Hint"/>
    <property type="match status" value="2"/>
</dbReference>
<dbReference type="InterPro" id="IPR036844">
    <property type="entry name" value="Hint_dom_sf"/>
</dbReference>
<dbReference type="InterPro" id="IPR001233">
    <property type="entry name" value="RtcB"/>
</dbReference>
<keyword evidence="3 14" id="KW-0479">Metal-binding</keyword>